<keyword evidence="6" id="KW-0539">Nucleus</keyword>
<evidence type="ECO:0000256" key="2">
    <source>
        <dbReference type="ARBA" id="ARBA00022723"/>
    </source>
</evidence>
<feature type="region of interest" description="Disordered" evidence="7">
    <location>
        <begin position="361"/>
        <end position="392"/>
    </location>
</feature>
<accession>A0AAN5DCQ3</accession>
<feature type="domain" description="C2H2-type" evidence="8">
    <location>
        <begin position="108"/>
        <end position="129"/>
    </location>
</feature>
<organism evidence="9 10">
    <name type="scientific">Pristionchus mayeri</name>
    <dbReference type="NCBI Taxonomy" id="1317129"/>
    <lineage>
        <taxon>Eukaryota</taxon>
        <taxon>Metazoa</taxon>
        <taxon>Ecdysozoa</taxon>
        <taxon>Nematoda</taxon>
        <taxon>Chromadorea</taxon>
        <taxon>Rhabditida</taxon>
        <taxon>Rhabditina</taxon>
        <taxon>Diplogasteromorpha</taxon>
        <taxon>Diplogasteroidea</taxon>
        <taxon>Neodiplogasteridae</taxon>
        <taxon>Pristionchus</taxon>
    </lineage>
</organism>
<keyword evidence="3" id="KW-0677">Repeat</keyword>
<protein>
    <recommendedName>
        <fullName evidence="8">C2H2-type domain-containing protein</fullName>
    </recommendedName>
</protein>
<dbReference type="EMBL" id="BTRK01000006">
    <property type="protein sequence ID" value="GMR60275.1"/>
    <property type="molecule type" value="Genomic_DNA"/>
</dbReference>
<keyword evidence="5" id="KW-0862">Zinc</keyword>
<feature type="domain" description="C2H2-type" evidence="8">
    <location>
        <begin position="186"/>
        <end position="209"/>
    </location>
</feature>
<comment type="caution">
    <text evidence="9">The sequence shown here is derived from an EMBL/GenBank/DDBJ whole genome shotgun (WGS) entry which is preliminary data.</text>
</comment>
<dbReference type="InterPro" id="IPR013087">
    <property type="entry name" value="Znf_C2H2_type"/>
</dbReference>
<keyword evidence="4" id="KW-0863">Zinc-finger</keyword>
<evidence type="ECO:0000313" key="10">
    <source>
        <dbReference type="Proteomes" id="UP001328107"/>
    </source>
</evidence>
<evidence type="ECO:0000256" key="5">
    <source>
        <dbReference type="ARBA" id="ARBA00022833"/>
    </source>
</evidence>
<dbReference type="GO" id="GO:0000981">
    <property type="term" value="F:DNA-binding transcription factor activity, RNA polymerase II-specific"/>
    <property type="evidence" value="ECO:0007669"/>
    <property type="project" value="TreeGrafter"/>
</dbReference>
<evidence type="ECO:0000256" key="3">
    <source>
        <dbReference type="ARBA" id="ARBA00022737"/>
    </source>
</evidence>
<feature type="region of interest" description="Disordered" evidence="7">
    <location>
        <begin position="467"/>
        <end position="492"/>
    </location>
</feature>
<feature type="domain" description="C2H2-type" evidence="8">
    <location>
        <begin position="217"/>
        <end position="237"/>
    </location>
</feature>
<dbReference type="SUPFAM" id="SSF57667">
    <property type="entry name" value="beta-beta-alpha zinc fingers"/>
    <property type="match status" value="1"/>
</dbReference>
<keyword evidence="10" id="KW-1185">Reference proteome</keyword>
<name>A0AAN5DCQ3_9BILA</name>
<sequence>NAPYKCKICKQFGFWCRDMYAAHYETCQPMSIGAKDSRCVPCAPRCEDAFLHKGRPLSHKWKLPILPEDIGNELRQCRLCGKEKLSHEGLLLHRKDEHPVKHFTDAPYQCQKCGDFGFYTHVLYKRHTKKCTGRAPSELESSIYVITTGEVEKRANVKRVEIPSYRALIDVERREHGTFAAFNRPTKCPLCDMWCSSMRTLAEHYRDGHKNKEIDPFVCGGCGQPFTDIEALHRHLNNQNVLGEAMCFDMAVVFDIRTTNTKRAPTVSTIASSASIRPVTLHRPMIQQRPFGVPPVSTQLGLNAAKYTIKSEAHSASARKQAGETRRKLMLPIRPINLMAKSPLTGERAAYRQQQFKAAINRQGTDQLQGRQIDPRSALSPIAPRIPQPSRPSYLIAKPPEVARPSNPVQSCQAVQQSRPIIQVPRRVVIPQQGAPSVRPMISRPLQFVSDDPISFRTKSFRVIPQCPQSQVVQARPRPTEPKIEPKEEPTS</sequence>
<proteinExistence type="predicted"/>
<dbReference type="PANTHER" id="PTHR24388:SF54">
    <property type="entry name" value="PROTEIN ESCARGOT"/>
    <property type="match status" value="1"/>
</dbReference>
<dbReference type="GO" id="GO:0005634">
    <property type="term" value="C:nucleus"/>
    <property type="evidence" value="ECO:0007669"/>
    <property type="project" value="UniProtKB-SubCell"/>
</dbReference>
<feature type="compositionally biased region" description="Polar residues" evidence="7">
    <location>
        <begin position="361"/>
        <end position="370"/>
    </location>
</feature>
<evidence type="ECO:0000256" key="7">
    <source>
        <dbReference type="SAM" id="MobiDB-lite"/>
    </source>
</evidence>
<dbReference type="GO" id="GO:0000978">
    <property type="term" value="F:RNA polymerase II cis-regulatory region sequence-specific DNA binding"/>
    <property type="evidence" value="ECO:0007669"/>
    <property type="project" value="TreeGrafter"/>
</dbReference>
<feature type="domain" description="C2H2-type" evidence="8">
    <location>
        <begin position="75"/>
        <end position="98"/>
    </location>
</feature>
<comment type="subcellular location">
    <subcellularLocation>
        <location evidence="1">Nucleus</location>
    </subcellularLocation>
</comment>
<gene>
    <name evidence="9" type="ORF">PMAYCL1PPCAC_30470</name>
</gene>
<dbReference type="PANTHER" id="PTHR24388">
    <property type="entry name" value="ZINC FINGER PROTEIN"/>
    <property type="match status" value="1"/>
</dbReference>
<evidence type="ECO:0000256" key="4">
    <source>
        <dbReference type="ARBA" id="ARBA00022771"/>
    </source>
</evidence>
<reference evidence="10" key="1">
    <citation type="submission" date="2022-10" db="EMBL/GenBank/DDBJ databases">
        <title>Genome assembly of Pristionchus species.</title>
        <authorList>
            <person name="Yoshida K."/>
            <person name="Sommer R.J."/>
        </authorList>
    </citation>
    <scope>NUCLEOTIDE SEQUENCE [LARGE SCALE GENOMIC DNA]</scope>
    <source>
        <strain evidence="10">RS5460</strain>
    </source>
</reference>
<evidence type="ECO:0000256" key="6">
    <source>
        <dbReference type="ARBA" id="ARBA00023242"/>
    </source>
</evidence>
<dbReference type="InterPro" id="IPR036236">
    <property type="entry name" value="Znf_C2H2_sf"/>
</dbReference>
<dbReference type="AlphaFoldDB" id="A0AAN5DCQ3"/>
<dbReference type="Proteomes" id="UP001328107">
    <property type="component" value="Unassembled WGS sequence"/>
</dbReference>
<feature type="compositionally biased region" description="Basic and acidic residues" evidence="7">
    <location>
        <begin position="478"/>
        <end position="492"/>
    </location>
</feature>
<dbReference type="Gene3D" id="3.30.160.60">
    <property type="entry name" value="Classic Zinc Finger"/>
    <property type="match status" value="1"/>
</dbReference>
<evidence type="ECO:0000259" key="8">
    <source>
        <dbReference type="SMART" id="SM00355"/>
    </source>
</evidence>
<dbReference type="InterPro" id="IPR050527">
    <property type="entry name" value="Snail/Krueppel_Znf"/>
</dbReference>
<dbReference type="GO" id="GO:0008270">
    <property type="term" value="F:zinc ion binding"/>
    <property type="evidence" value="ECO:0007669"/>
    <property type="project" value="UniProtKB-KW"/>
</dbReference>
<keyword evidence="2" id="KW-0479">Metal-binding</keyword>
<dbReference type="SMART" id="SM00355">
    <property type="entry name" value="ZnF_C2H2"/>
    <property type="match status" value="4"/>
</dbReference>
<evidence type="ECO:0000256" key="1">
    <source>
        <dbReference type="ARBA" id="ARBA00004123"/>
    </source>
</evidence>
<feature type="non-terminal residue" evidence="9">
    <location>
        <position position="1"/>
    </location>
</feature>
<evidence type="ECO:0000313" key="9">
    <source>
        <dbReference type="EMBL" id="GMR60275.1"/>
    </source>
</evidence>